<sequence length="371" mass="39044">MRAIGFIAALAVLPACQMGLPVTQNMASAPRPDTDGATQTSTAQAHLSDAFEQAALGVADQPKPQKKSLFGFLKPAKQSQPSVLAGTEIEVVDGAQTGADDATALNGIVAINLPVETAETSGNTAVIDAATPTKPGLGGVFGFLKRKPTGAPQVVALKAPNPLNVPISDTQAVVPEGSEIPVVPKAVTPKRSLLGLFKSNGQTRARHIPLSTVARGEVLPFGTVGITCEARKKDMGKAVAQFPHKGKATWQLFDTDPTSITPRTQYITGFSDGCARQVTAALILFGAPSLHEVHRYSTAQNKVLWSSADNSYEAIKSSACGVPHKTPCPAGKIESLEQNLAFVSIYKQFGDAKGWLELLLHDGSMKTQEMR</sequence>
<evidence type="ECO:0000313" key="4">
    <source>
        <dbReference type="Proteomes" id="UP000193307"/>
    </source>
</evidence>
<dbReference type="RefSeq" id="WP_085848583.1">
    <property type="nucleotide sequence ID" value="NZ_FNZV01000003.1"/>
</dbReference>
<organism evidence="3 4">
    <name type="scientific">Pacificibacter marinus</name>
    <dbReference type="NCBI Taxonomy" id="658057"/>
    <lineage>
        <taxon>Bacteria</taxon>
        <taxon>Pseudomonadati</taxon>
        <taxon>Pseudomonadota</taxon>
        <taxon>Alphaproteobacteria</taxon>
        <taxon>Rhodobacterales</taxon>
        <taxon>Roseobacteraceae</taxon>
        <taxon>Pacificibacter</taxon>
    </lineage>
</organism>
<evidence type="ECO:0000256" key="1">
    <source>
        <dbReference type="SAM" id="MobiDB-lite"/>
    </source>
</evidence>
<keyword evidence="4" id="KW-1185">Reference proteome</keyword>
<feature type="signal peptide" evidence="2">
    <location>
        <begin position="1"/>
        <end position="17"/>
    </location>
</feature>
<feature type="chain" id="PRO_5010998965" evidence="2">
    <location>
        <begin position="18"/>
        <end position="371"/>
    </location>
</feature>
<dbReference type="STRING" id="658057.SAMN04488032_103101"/>
<name>A0A1Y5SCJ7_9RHOB</name>
<keyword evidence="2" id="KW-0732">Signal</keyword>
<dbReference type="Proteomes" id="UP000193307">
    <property type="component" value="Unassembled WGS sequence"/>
</dbReference>
<feature type="region of interest" description="Disordered" evidence="1">
    <location>
        <begin position="24"/>
        <end position="43"/>
    </location>
</feature>
<evidence type="ECO:0000256" key="2">
    <source>
        <dbReference type="SAM" id="SignalP"/>
    </source>
</evidence>
<gene>
    <name evidence="3" type="ORF">PAM7971_01654</name>
</gene>
<dbReference type="AlphaFoldDB" id="A0A1Y5SCJ7"/>
<accession>A0A1Y5SCJ7</accession>
<dbReference type="EMBL" id="FWFW01000004">
    <property type="protein sequence ID" value="SLN37644.1"/>
    <property type="molecule type" value="Genomic_DNA"/>
</dbReference>
<reference evidence="3 4" key="1">
    <citation type="submission" date="2017-03" db="EMBL/GenBank/DDBJ databases">
        <authorList>
            <person name="Afonso C.L."/>
            <person name="Miller P.J."/>
            <person name="Scott M.A."/>
            <person name="Spackman E."/>
            <person name="Goraichik I."/>
            <person name="Dimitrov K.M."/>
            <person name="Suarez D.L."/>
            <person name="Swayne D.E."/>
        </authorList>
    </citation>
    <scope>NUCLEOTIDE SEQUENCE [LARGE SCALE GENOMIC DNA]</scope>
    <source>
        <strain evidence="3 4">CECT 7971</strain>
    </source>
</reference>
<proteinExistence type="predicted"/>
<evidence type="ECO:0000313" key="3">
    <source>
        <dbReference type="EMBL" id="SLN37644.1"/>
    </source>
</evidence>
<dbReference type="OrthoDB" id="7865311at2"/>
<protein>
    <submittedName>
        <fullName evidence="3">Uncharacterized protein</fullName>
    </submittedName>
</protein>